<dbReference type="EMBL" id="JANKAS010000007">
    <property type="protein sequence ID" value="MCR1899150.1"/>
    <property type="molecule type" value="Genomic_DNA"/>
</dbReference>
<keyword evidence="1" id="KW-0812">Transmembrane</keyword>
<feature type="transmembrane region" description="Helical" evidence="1">
    <location>
        <begin position="12"/>
        <end position="33"/>
    </location>
</feature>
<accession>A0AAE3HGX7</accession>
<dbReference type="AlphaFoldDB" id="A0AAE3HGX7"/>
<keyword evidence="1" id="KW-0472">Membrane</keyword>
<evidence type="ECO:0000313" key="3">
    <source>
        <dbReference type="Proteomes" id="UP001205748"/>
    </source>
</evidence>
<feature type="transmembrane region" description="Helical" evidence="1">
    <location>
        <begin position="247"/>
        <end position="272"/>
    </location>
</feature>
<evidence type="ECO:0000313" key="2">
    <source>
        <dbReference type="EMBL" id="MCR1899150.1"/>
    </source>
</evidence>
<evidence type="ECO:0000256" key="1">
    <source>
        <dbReference type="SAM" id="Phobius"/>
    </source>
</evidence>
<feature type="transmembrane region" description="Helical" evidence="1">
    <location>
        <begin position="306"/>
        <end position="330"/>
    </location>
</feature>
<dbReference type="Proteomes" id="UP001205748">
    <property type="component" value="Unassembled WGS sequence"/>
</dbReference>
<protein>
    <submittedName>
        <fullName evidence="2">ABC transporter permease subunit</fullName>
    </submittedName>
</protein>
<dbReference type="RefSeq" id="WP_257531200.1">
    <property type="nucleotide sequence ID" value="NZ_JANKAS010000007.1"/>
</dbReference>
<comment type="caution">
    <text evidence="2">The sequence shown here is derived from an EMBL/GenBank/DDBJ whole genome shotgun (WGS) entry which is preliminary data.</text>
</comment>
<feature type="transmembrane region" description="Helical" evidence="1">
    <location>
        <begin position="336"/>
        <end position="355"/>
    </location>
</feature>
<keyword evidence="1" id="KW-1133">Transmembrane helix</keyword>
<name>A0AAE3HGX7_9FIRM</name>
<feature type="transmembrane region" description="Helical" evidence="1">
    <location>
        <begin position="393"/>
        <end position="413"/>
    </location>
</feature>
<organism evidence="2 3">
    <name type="scientific">Irregularibacter muris</name>
    <dbReference type="NCBI Taxonomy" id="1796619"/>
    <lineage>
        <taxon>Bacteria</taxon>
        <taxon>Bacillati</taxon>
        <taxon>Bacillota</taxon>
        <taxon>Clostridia</taxon>
        <taxon>Eubacteriales</taxon>
        <taxon>Eubacteriaceae</taxon>
        <taxon>Irregularibacter</taxon>
    </lineage>
</organism>
<reference evidence="2" key="1">
    <citation type="submission" date="2022-07" db="EMBL/GenBank/DDBJ databases">
        <title>Enhanced cultured diversity of the mouse gut microbiota enables custom-made synthetic communities.</title>
        <authorList>
            <person name="Afrizal A."/>
        </authorList>
    </citation>
    <scope>NUCLEOTIDE SEQUENCE</scope>
    <source>
        <strain evidence="2">DSM 28593</strain>
    </source>
</reference>
<proteinExistence type="predicted"/>
<keyword evidence="3" id="KW-1185">Reference proteome</keyword>
<gene>
    <name evidence="2" type="ORF">NSA47_09155</name>
</gene>
<feature type="transmembrane region" description="Helical" evidence="1">
    <location>
        <begin position="201"/>
        <end position="221"/>
    </location>
</feature>
<sequence length="422" mass="49104">MNIRVHEFKKVITSPVIIGLIVLFITFNFVLIFQHNYIGDELPIINELVNKLGYEINDEMLGNFQDYYGDKLKKMNEMTYTKTSKTYVNVGSFLEEVESNYGLYKVYTDEELDFVNQLMVIETYLSLIEDMEDKYATLDMMEFAEGQISMYGLSGSAAETVRSNYLKLGERLNQLLENGEHKNMFFIGPIYRMHSLLFENIFKMIIFQIMIIVVLITGYLMNYEFENKTPLVVYSTKRGRNIIWDKLLVSISSGMIATTLIMGITLIGYFSVFSYTGLWNVPISNYFNWESVFPLISWWNMSFLQYLISSIILTYICGILFTGITFILSIFTKSSYISFFAFGILFGLILLMPNIMPKDNNLIFVLGFTPFNLVLNPHIWFTGTDPFSIFKHYETITVGVWSLFLFITARLSARKFKREDIY</sequence>